<accession>A0A1Q4UZX3</accession>
<organism evidence="2 3">
    <name type="scientific">Streptomyces uncialis</name>
    <dbReference type="NCBI Taxonomy" id="1048205"/>
    <lineage>
        <taxon>Bacteria</taxon>
        <taxon>Bacillati</taxon>
        <taxon>Actinomycetota</taxon>
        <taxon>Actinomycetes</taxon>
        <taxon>Kitasatosporales</taxon>
        <taxon>Streptomycetaceae</taxon>
        <taxon>Streptomyces</taxon>
    </lineage>
</organism>
<name>A0A1Q4UZX3_9ACTN</name>
<dbReference type="AlphaFoldDB" id="A0A1Q4UZX3"/>
<feature type="compositionally biased region" description="Basic and acidic residues" evidence="1">
    <location>
        <begin position="64"/>
        <end position="76"/>
    </location>
</feature>
<feature type="compositionally biased region" description="Low complexity" evidence="1">
    <location>
        <begin position="1"/>
        <end position="15"/>
    </location>
</feature>
<keyword evidence="3" id="KW-1185">Reference proteome</keyword>
<reference evidence="2 3" key="1">
    <citation type="submission" date="2015-06" db="EMBL/GenBank/DDBJ databases">
        <title>Cloning and characterization of the uncialamcin biosynthetic gene cluster.</title>
        <authorList>
            <person name="Yan X."/>
            <person name="Huang T."/>
            <person name="Ge H."/>
            <person name="Shen B."/>
        </authorList>
    </citation>
    <scope>NUCLEOTIDE SEQUENCE [LARGE SCALE GENOMIC DNA]</scope>
    <source>
        <strain evidence="2 3">DCA2648</strain>
    </source>
</reference>
<feature type="region of interest" description="Disordered" evidence="1">
    <location>
        <begin position="1"/>
        <end position="137"/>
    </location>
</feature>
<sequence length="137" mass="13905">MAASAHLLLSALAPRPEARAGRGGPSGPRTPDPTAVATEARSKPVLRVVPALPGQTPAPDDDSRDTGARVTRDGRRPARAAAPEGLSPYPAPAPLTSEPPLADTVPLTSESPYTGTLPLTSEPSTPTTAYGQDPSVA</sequence>
<feature type="compositionally biased region" description="Low complexity" evidence="1">
    <location>
        <begin position="114"/>
        <end position="128"/>
    </location>
</feature>
<evidence type="ECO:0000313" key="2">
    <source>
        <dbReference type="EMBL" id="OKH91070.1"/>
    </source>
</evidence>
<dbReference type="RefSeq" id="WP_073793746.1">
    <property type="nucleotide sequence ID" value="NZ_LFBV01000010.1"/>
</dbReference>
<dbReference type="EMBL" id="LFBV01000010">
    <property type="protein sequence ID" value="OKH91070.1"/>
    <property type="molecule type" value="Genomic_DNA"/>
</dbReference>
<gene>
    <name evidence="2" type="ORF">AB852_31830</name>
</gene>
<evidence type="ECO:0000256" key="1">
    <source>
        <dbReference type="SAM" id="MobiDB-lite"/>
    </source>
</evidence>
<proteinExistence type="predicted"/>
<evidence type="ECO:0000313" key="3">
    <source>
        <dbReference type="Proteomes" id="UP000186455"/>
    </source>
</evidence>
<protein>
    <submittedName>
        <fullName evidence="2">Uncharacterized protein</fullName>
    </submittedName>
</protein>
<comment type="caution">
    <text evidence="2">The sequence shown here is derived from an EMBL/GenBank/DDBJ whole genome shotgun (WGS) entry which is preliminary data.</text>
</comment>
<dbReference type="Proteomes" id="UP000186455">
    <property type="component" value="Unassembled WGS sequence"/>
</dbReference>